<dbReference type="InterPro" id="IPR010982">
    <property type="entry name" value="Lambda_DNA-bd_dom_sf"/>
</dbReference>
<dbReference type="SMART" id="SM00530">
    <property type="entry name" value="HTH_XRE"/>
    <property type="match status" value="1"/>
</dbReference>
<dbReference type="RefSeq" id="WP_169549414.1">
    <property type="nucleotide sequence ID" value="NZ_CP051677.1"/>
</dbReference>
<dbReference type="KEGG" id="srho:HH216_02870"/>
<evidence type="ECO:0000313" key="2">
    <source>
        <dbReference type="EMBL" id="QJD77471.1"/>
    </source>
</evidence>
<evidence type="ECO:0000259" key="1">
    <source>
        <dbReference type="PROSITE" id="PS50943"/>
    </source>
</evidence>
<reference evidence="2 3" key="1">
    <citation type="submission" date="2020-04" db="EMBL/GenBank/DDBJ databases">
        <title>Genome sequencing of novel species.</title>
        <authorList>
            <person name="Heo J."/>
            <person name="Kim S.-J."/>
            <person name="Kim J.-S."/>
            <person name="Hong S.-B."/>
            <person name="Kwon S.-W."/>
        </authorList>
    </citation>
    <scope>NUCLEOTIDE SEQUENCE [LARGE SCALE GENOMIC DNA]</scope>
    <source>
        <strain evidence="2 3">CJU-R4</strain>
    </source>
</reference>
<keyword evidence="3" id="KW-1185">Reference proteome</keyword>
<dbReference type="CDD" id="cd00093">
    <property type="entry name" value="HTH_XRE"/>
    <property type="match status" value="1"/>
</dbReference>
<dbReference type="Proteomes" id="UP000501128">
    <property type="component" value="Chromosome"/>
</dbReference>
<proteinExistence type="predicted"/>
<accession>A0A7L5DJ72</accession>
<dbReference type="Pfam" id="PF01381">
    <property type="entry name" value="HTH_3"/>
    <property type="match status" value="1"/>
</dbReference>
<gene>
    <name evidence="2" type="ORF">HH216_02870</name>
</gene>
<protein>
    <submittedName>
        <fullName evidence="2">Helix-turn-helix transcriptional regulator</fullName>
    </submittedName>
</protein>
<dbReference type="PROSITE" id="PS50943">
    <property type="entry name" value="HTH_CROC1"/>
    <property type="match status" value="1"/>
</dbReference>
<dbReference type="GO" id="GO:0003677">
    <property type="term" value="F:DNA binding"/>
    <property type="evidence" value="ECO:0007669"/>
    <property type="project" value="InterPro"/>
</dbReference>
<evidence type="ECO:0000313" key="3">
    <source>
        <dbReference type="Proteomes" id="UP000501128"/>
    </source>
</evidence>
<dbReference type="Gene3D" id="1.10.260.40">
    <property type="entry name" value="lambda repressor-like DNA-binding domains"/>
    <property type="match status" value="1"/>
</dbReference>
<dbReference type="SUPFAM" id="SSF47413">
    <property type="entry name" value="lambda repressor-like DNA-binding domains"/>
    <property type="match status" value="1"/>
</dbReference>
<organism evidence="2 3">
    <name type="scientific">Spirosoma rhododendri</name>
    <dbReference type="NCBI Taxonomy" id="2728024"/>
    <lineage>
        <taxon>Bacteria</taxon>
        <taxon>Pseudomonadati</taxon>
        <taxon>Bacteroidota</taxon>
        <taxon>Cytophagia</taxon>
        <taxon>Cytophagales</taxon>
        <taxon>Cytophagaceae</taxon>
        <taxon>Spirosoma</taxon>
    </lineage>
</organism>
<sequence>MTRDELINSREYWITKIQLDLFAQIEQYMADNKLSRTQLAEQLGVTKGYISQVLNGDFDHKISKLVDLSLAIGKVPTITYGELPAQPDVTDTSDETRYIGQRTIGSHTPASKAS</sequence>
<name>A0A7L5DJ72_9BACT</name>
<dbReference type="AlphaFoldDB" id="A0A7L5DJ72"/>
<dbReference type="EMBL" id="CP051677">
    <property type="protein sequence ID" value="QJD77471.1"/>
    <property type="molecule type" value="Genomic_DNA"/>
</dbReference>
<dbReference type="InterPro" id="IPR001387">
    <property type="entry name" value="Cro/C1-type_HTH"/>
</dbReference>
<feature type="domain" description="HTH cro/C1-type" evidence="1">
    <location>
        <begin position="25"/>
        <end position="78"/>
    </location>
</feature>